<accession>A0A1W1BP53</accession>
<organism evidence="2">
    <name type="scientific">hydrothermal vent metagenome</name>
    <dbReference type="NCBI Taxonomy" id="652676"/>
    <lineage>
        <taxon>unclassified sequences</taxon>
        <taxon>metagenomes</taxon>
        <taxon>ecological metagenomes</taxon>
    </lineage>
</organism>
<keyword evidence="1" id="KW-0812">Transmembrane</keyword>
<feature type="transmembrane region" description="Helical" evidence="1">
    <location>
        <begin position="155"/>
        <end position="176"/>
    </location>
</feature>
<feature type="transmembrane region" description="Helical" evidence="1">
    <location>
        <begin position="113"/>
        <end position="134"/>
    </location>
</feature>
<feature type="transmembrane region" description="Helical" evidence="1">
    <location>
        <begin position="70"/>
        <end position="93"/>
    </location>
</feature>
<evidence type="ECO:0000256" key="1">
    <source>
        <dbReference type="SAM" id="Phobius"/>
    </source>
</evidence>
<feature type="transmembrane region" description="Helical" evidence="1">
    <location>
        <begin position="196"/>
        <end position="220"/>
    </location>
</feature>
<evidence type="ECO:0000313" key="2">
    <source>
        <dbReference type="EMBL" id="SFV55350.1"/>
    </source>
</evidence>
<reference evidence="2" key="1">
    <citation type="submission" date="2016-10" db="EMBL/GenBank/DDBJ databases">
        <authorList>
            <person name="de Groot N.N."/>
        </authorList>
    </citation>
    <scope>NUCLEOTIDE SEQUENCE</scope>
</reference>
<dbReference type="AlphaFoldDB" id="A0A1W1BP53"/>
<keyword evidence="1" id="KW-0472">Membrane</keyword>
<feature type="transmembrane region" description="Helical" evidence="1">
    <location>
        <begin position="39"/>
        <end position="58"/>
    </location>
</feature>
<name>A0A1W1BP53_9ZZZZ</name>
<proteinExistence type="predicted"/>
<gene>
    <name evidence="2" type="ORF">MNB_SM-4-1501</name>
</gene>
<feature type="transmembrane region" description="Helical" evidence="1">
    <location>
        <begin position="9"/>
        <end position="27"/>
    </location>
</feature>
<feature type="transmembrane region" description="Helical" evidence="1">
    <location>
        <begin position="232"/>
        <end position="252"/>
    </location>
</feature>
<protein>
    <submittedName>
        <fullName evidence="2">Uncharacterized protein</fullName>
    </submittedName>
</protein>
<sequence>MKVSVFNRTVLLMLVIMSFSNIIYKAAISPYNFFGFIDIDWKVITSFMLMYFLGNLLLPKKVKQGNISSNIVFILFMTIFIYSIYIVSDIKFYVEAFFMLKNFSINLFNSSPYFHPTTILSAWVIILITSVVLIKIIRSSNKKYKDIPENMMTSYFILFFGLIYILNTNISSFLESAKIILMQESSVMSTGYEMKWFLHIKHLLINLIILFIYGGLIFFIEHKYKFVFKKHIIFFTTTIIVIIGAYSFKAFVGQVDFGKYCL</sequence>
<dbReference type="EMBL" id="FPHF01000029">
    <property type="protein sequence ID" value="SFV55350.1"/>
    <property type="molecule type" value="Genomic_DNA"/>
</dbReference>
<keyword evidence="1" id="KW-1133">Transmembrane helix</keyword>